<dbReference type="Proteomes" id="UP000480854">
    <property type="component" value="Unassembled WGS sequence"/>
</dbReference>
<keyword evidence="1" id="KW-0378">Hydrolase</keyword>
<dbReference type="PANTHER" id="PTHR43434">
    <property type="entry name" value="PHOSPHOGLYCOLATE PHOSPHATASE"/>
    <property type="match status" value="1"/>
</dbReference>
<protein>
    <submittedName>
        <fullName evidence="1">HAD family hydrolase</fullName>
    </submittedName>
</protein>
<dbReference type="SFLD" id="SFLDG01129">
    <property type="entry name" value="C1.5:_HAD__Beta-PGM__Phosphata"/>
    <property type="match status" value="1"/>
</dbReference>
<dbReference type="InterPro" id="IPR050155">
    <property type="entry name" value="HAD-like_hydrolase_sf"/>
</dbReference>
<dbReference type="AlphaFoldDB" id="A0A9W7NFJ1"/>
<dbReference type="Gene3D" id="3.40.50.1000">
    <property type="entry name" value="HAD superfamily/HAD-like"/>
    <property type="match status" value="1"/>
</dbReference>
<name>A0A9W7NFJ1_9PROT</name>
<evidence type="ECO:0000313" key="1">
    <source>
        <dbReference type="EMBL" id="KAA0677378.1"/>
    </source>
</evidence>
<dbReference type="InterPro" id="IPR023214">
    <property type="entry name" value="HAD_sf"/>
</dbReference>
<sequence>MGYKLAIFDFDGTLADSADWLKGVFNQVADRYGFKQISDEDFNVLRGRDNRTIIRHLGVPAWKMPFIANHMRKLAGRDASIIPLFDGSAELLRALRESGVTIAIVSSNSEENIRKILGPDNACLVHHYECGASIFGKASKFRRVLRRAGVVPNDAIAIGDETRDIEAAMQANIAAGAVAWGYATPELLKSRFPAHMFDTMDDIAATLLP</sequence>
<keyword evidence="2" id="KW-1185">Reference proteome</keyword>
<dbReference type="InterPro" id="IPR041492">
    <property type="entry name" value="HAD_2"/>
</dbReference>
<dbReference type="PANTHER" id="PTHR43434:SF13">
    <property type="entry name" value="PHOSPHOGLYCOLATE PHOSPHATASE"/>
    <property type="match status" value="1"/>
</dbReference>
<dbReference type="InterPro" id="IPR023198">
    <property type="entry name" value="PGP-like_dom2"/>
</dbReference>
<gene>
    <name evidence="1" type="ORF">DS843_23700</name>
</gene>
<dbReference type="OrthoDB" id="9793014at2"/>
<dbReference type="GO" id="GO:0005829">
    <property type="term" value="C:cytosol"/>
    <property type="evidence" value="ECO:0007669"/>
    <property type="project" value="TreeGrafter"/>
</dbReference>
<dbReference type="GO" id="GO:0008967">
    <property type="term" value="F:phosphoglycolate phosphatase activity"/>
    <property type="evidence" value="ECO:0007669"/>
    <property type="project" value="TreeGrafter"/>
</dbReference>
<proteinExistence type="predicted"/>
<dbReference type="EMBL" id="QOKW01000024">
    <property type="protein sequence ID" value="KAA0677378.1"/>
    <property type="molecule type" value="Genomic_DNA"/>
</dbReference>
<reference evidence="1 2" key="1">
    <citation type="submission" date="2018-07" db="EMBL/GenBank/DDBJ databases">
        <title>Genome sequence of Azospirillum sp. ATCC 49961.</title>
        <authorList>
            <person name="Sant'Anna F.H."/>
            <person name="Baldani J.I."/>
            <person name="Zilli J.E."/>
            <person name="Reis V.M."/>
            <person name="Hartmann A."/>
            <person name="Cruz L."/>
            <person name="de Souza E.M."/>
            <person name="de Oliveira Pedrosa F."/>
            <person name="Passaglia L.M.P."/>
        </authorList>
    </citation>
    <scope>NUCLEOTIDE SEQUENCE [LARGE SCALE GENOMIC DNA]</scope>
    <source>
        <strain evidence="1 2">ATCC 49961</strain>
    </source>
</reference>
<dbReference type="SUPFAM" id="SSF56784">
    <property type="entry name" value="HAD-like"/>
    <property type="match status" value="1"/>
</dbReference>
<dbReference type="InterPro" id="IPR036412">
    <property type="entry name" value="HAD-like_sf"/>
</dbReference>
<dbReference type="Pfam" id="PF13419">
    <property type="entry name" value="HAD_2"/>
    <property type="match status" value="1"/>
</dbReference>
<dbReference type="GO" id="GO:0006281">
    <property type="term" value="P:DNA repair"/>
    <property type="evidence" value="ECO:0007669"/>
    <property type="project" value="TreeGrafter"/>
</dbReference>
<dbReference type="SFLD" id="SFLDS00003">
    <property type="entry name" value="Haloacid_Dehalogenase"/>
    <property type="match status" value="1"/>
</dbReference>
<comment type="caution">
    <text evidence="1">The sequence shown here is derived from an EMBL/GenBank/DDBJ whole genome shotgun (WGS) entry which is preliminary data.</text>
</comment>
<organism evidence="1 2">
    <name type="scientific">Roseomonas genomospecies 6</name>
    <dbReference type="NCBI Taxonomy" id="214106"/>
    <lineage>
        <taxon>Bacteria</taxon>
        <taxon>Pseudomonadati</taxon>
        <taxon>Pseudomonadota</taxon>
        <taxon>Alphaproteobacteria</taxon>
        <taxon>Acetobacterales</taxon>
        <taxon>Roseomonadaceae</taxon>
        <taxon>Roseomonas</taxon>
    </lineage>
</organism>
<accession>A0A9W7NFJ1</accession>
<evidence type="ECO:0000313" key="2">
    <source>
        <dbReference type="Proteomes" id="UP000480854"/>
    </source>
</evidence>
<dbReference type="Gene3D" id="1.10.150.240">
    <property type="entry name" value="Putative phosphatase, domain 2"/>
    <property type="match status" value="1"/>
</dbReference>
<dbReference type="RefSeq" id="WP_149471309.1">
    <property type="nucleotide sequence ID" value="NZ_QOKW01000024.1"/>
</dbReference>